<name>A0A023B2R7_GRENI</name>
<feature type="compositionally biased region" description="Low complexity" evidence="1">
    <location>
        <begin position="245"/>
        <end position="273"/>
    </location>
</feature>
<feature type="compositionally biased region" description="Polar residues" evidence="1">
    <location>
        <begin position="432"/>
        <end position="441"/>
    </location>
</feature>
<gene>
    <name evidence="2" type="ORF">GNI_117880</name>
</gene>
<comment type="caution">
    <text evidence="2">The sequence shown here is derived from an EMBL/GenBank/DDBJ whole genome shotgun (WGS) entry which is preliminary data.</text>
</comment>
<dbReference type="AlphaFoldDB" id="A0A023B2R7"/>
<keyword evidence="3" id="KW-1185">Reference proteome</keyword>
<evidence type="ECO:0000256" key="1">
    <source>
        <dbReference type="SAM" id="MobiDB-lite"/>
    </source>
</evidence>
<feature type="region of interest" description="Disordered" evidence="1">
    <location>
        <begin position="245"/>
        <end position="359"/>
    </location>
</feature>
<reference evidence="2" key="1">
    <citation type="submission" date="2013-12" db="EMBL/GenBank/DDBJ databases">
        <authorList>
            <person name="Omoto C.K."/>
            <person name="Sibley D."/>
            <person name="Venepally P."/>
            <person name="Hadjithomas M."/>
            <person name="Karamycheva S."/>
            <person name="Brunk B."/>
            <person name="Roos D."/>
            <person name="Caler E."/>
            <person name="Lorenzi H."/>
        </authorList>
    </citation>
    <scope>NUCLEOTIDE SEQUENCE</scope>
</reference>
<dbReference type="EMBL" id="AFNH02000875">
    <property type="protein sequence ID" value="EZG55114.1"/>
    <property type="molecule type" value="Genomic_DNA"/>
</dbReference>
<feature type="compositionally biased region" description="Polar residues" evidence="1">
    <location>
        <begin position="579"/>
        <end position="590"/>
    </location>
</feature>
<dbReference type="RefSeq" id="XP_011131776.1">
    <property type="nucleotide sequence ID" value="XM_011133474.1"/>
</dbReference>
<dbReference type="GeneID" id="22914197"/>
<sequence>MGRVVGSVFQSEGVHKWEDQDDLRLKEEGVERKRTSEASTGIYDATLSDTHTGYAERILQRTKRDSVDGVREHWNEVQSENATGNVNEIATGNVEPYRKEPEQPVQWQQHKTSDSRVPNNKIEEHEVQENGIGKTVRGRTQKGGAVSGRRVLSELTSAVPLRATTGVEQSAEEVEKPASESGPGAGASSERLLARISSTGPVRRQVECEVHESVSALTEGSSHGPATVPEGPFCLAPQLIASDRTNNSATNNSATNYSADNSSAVNSSAVNSAGPMKRSSPAVSSTPTESCNLTSQGLRSTDGLRSTEGLRTTDGLRSTDGFSSDLTGGDHPLASGKYSLRDRKESSRESGRGDGRGHGVEYVSELTTAGEIAQEENVYVAGWTNGPLSGEVSVSAVQDSRGVRETIIIQGSVSLKECIGGCEEVGEVSSSDGMGTNRMSSGSGGVPTRSPNLSALDLTEALDTTGGSPSDPSFDLHLPSDPSNPDMYPLGSDFSPLLDEPNSRRNGSVVVPIPLSPTAPESRKQSSLPTNLPINGLPVDHSPIDDSPIDDSPIDDLPIDDLPINGLISPQRDCRTTEEPTSQLPTTQLSVEKGKTPTIPSMGLVNFVQLDELLLRLKETLSLCLESPDLGTTQRLRASTPLPTSNLSGIIELVSQYEPGAEYIDHLKDLETKGGWYTLLGCMTEFWRVARFRCNSGLGDSVHFVPMMKDICRCLDNRRTAIAKCAISIIEELFHHSCAATVSAHSCYNSLIKQGCLTLSYLQKRVTFTCCGACLLKMANHNNLFMVKLAEAALDHIMANGDVLSMLKAFNAALQKAATDKQKIQVLRSFTNYARRQEAFAEDPATQTEWLRAKNHTSKVIFPRVPHPCAPC</sequence>
<feature type="compositionally biased region" description="Low complexity" evidence="1">
    <location>
        <begin position="179"/>
        <end position="190"/>
    </location>
</feature>
<accession>A0A023B2R7</accession>
<feature type="compositionally biased region" description="Basic and acidic residues" evidence="1">
    <location>
        <begin position="339"/>
        <end position="359"/>
    </location>
</feature>
<dbReference type="Proteomes" id="UP000019763">
    <property type="component" value="Unassembled WGS sequence"/>
</dbReference>
<feature type="compositionally biased region" description="Polar residues" evidence="1">
    <location>
        <begin position="105"/>
        <end position="118"/>
    </location>
</feature>
<feature type="region of interest" description="Disordered" evidence="1">
    <location>
        <begin position="427"/>
        <end position="536"/>
    </location>
</feature>
<feature type="region of interest" description="Disordered" evidence="1">
    <location>
        <begin position="98"/>
        <end position="204"/>
    </location>
</feature>
<evidence type="ECO:0000313" key="2">
    <source>
        <dbReference type="EMBL" id="EZG55114.1"/>
    </source>
</evidence>
<dbReference type="VEuPathDB" id="CryptoDB:GNI_117880"/>
<feature type="compositionally biased region" description="Polar residues" evidence="1">
    <location>
        <begin position="281"/>
        <end position="299"/>
    </location>
</feature>
<protein>
    <submittedName>
        <fullName evidence="2">Uncharacterized protein</fullName>
    </submittedName>
</protein>
<evidence type="ECO:0000313" key="3">
    <source>
        <dbReference type="Proteomes" id="UP000019763"/>
    </source>
</evidence>
<proteinExistence type="predicted"/>
<organism evidence="2 3">
    <name type="scientific">Gregarina niphandrodes</name>
    <name type="common">Septate eugregarine</name>
    <dbReference type="NCBI Taxonomy" id="110365"/>
    <lineage>
        <taxon>Eukaryota</taxon>
        <taxon>Sar</taxon>
        <taxon>Alveolata</taxon>
        <taxon>Apicomplexa</taxon>
        <taxon>Conoidasida</taxon>
        <taxon>Gregarinasina</taxon>
        <taxon>Eugregarinorida</taxon>
        <taxon>Gregarinidae</taxon>
        <taxon>Gregarina</taxon>
    </lineage>
</organism>
<feature type="region of interest" description="Disordered" evidence="1">
    <location>
        <begin position="573"/>
        <end position="595"/>
    </location>
</feature>